<dbReference type="AlphaFoldDB" id="A0A699Z2B9"/>
<protein>
    <submittedName>
        <fullName evidence="2">Uncharacterized protein</fullName>
    </submittedName>
</protein>
<accession>A0A699Z2B9</accession>
<dbReference type="Proteomes" id="UP000485058">
    <property type="component" value="Unassembled WGS sequence"/>
</dbReference>
<dbReference type="EMBL" id="BLLF01000243">
    <property type="protein sequence ID" value="GFH09552.1"/>
    <property type="molecule type" value="Genomic_DNA"/>
</dbReference>
<proteinExistence type="predicted"/>
<evidence type="ECO:0000256" key="1">
    <source>
        <dbReference type="SAM" id="MobiDB-lite"/>
    </source>
</evidence>
<feature type="region of interest" description="Disordered" evidence="1">
    <location>
        <begin position="57"/>
        <end position="79"/>
    </location>
</feature>
<sequence length="79" mass="8582">MHAAQLWTAEDQHSSYCGGRQLKHVQQGTTYLTVGNLTHLLQLSWSILGRTLDDCKPHTGGTFHGPTPRPLGTSSKLAA</sequence>
<organism evidence="2 3">
    <name type="scientific">Haematococcus lacustris</name>
    <name type="common">Green alga</name>
    <name type="synonym">Haematococcus pluvialis</name>
    <dbReference type="NCBI Taxonomy" id="44745"/>
    <lineage>
        <taxon>Eukaryota</taxon>
        <taxon>Viridiplantae</taxon>
        <taxon>Chlorophyta</taxon>
        <taxon>core chlorophytes</taxon>
        <taxon>Chlorophyceae</taxon>
        <taxon>CS clade</taxon>
        <taxon>Chlamydomonadales</taxon>
        <taxon>Haematococcaceae</taxon>
        <taxon>Haematococcus</taxon>
    </lineage>
</organism>
<name>A0A699Z2B9_HAELA</name>
<comment type="caution">
    <text evidence="2">The sequence shown here is derived from an EMBL/GenBank/DDBJ whole genome shotgun (WGS) entry which is preliminary data.</text>
</comment>
<evidence type="ECO:0000313" key="3">
    <source>
        <dbReference type="Proteomes" id="UP000485058"/>
    </source>
</evidence>
<keyword evidence="3" id="KW-1185">Reference proteome</keyword>
<gene>
    <name evidence="2" type="ORF">HaLaN_04720</name>
</gene>
<evidence type="ECO:0000313" key="2">
    <source>
        <dbReference type="EMBL" id="GFH09552.1"/>
    </source>
</evidence>
<reference evidence="2 3" key="1">
    <citation type="submission" date="2020-02" db="EMBL/GenBank/DDBJ databases">
        <title>Draft genome sequence of Haematococcus lacustris strain NIES-144.</title>
        <authorList>
            <person name="Morimoto D."/>
            <person name="Nakagawa S."/>
            <person name="Yoshida T."/>
            <person name="Sawayama S."/>
        </authorList>
    </citation>
    <scope>NUCLEOTIDE SEQUENCE [LARGE SCALE GENOMIC DNA]</scope>
    <source>
        <strain evidence="2 3">NIES-144</strain>
    </source>
</reference>